<organism evidence="2 3">
    <name type="scientific">Gigaspora margarita</name>
    <dbReference type="NCBI Taxonomy" id="4874"/>
    <lineage>
        <taxon>Eukaryota</taxon>
        <taxon>Fungi</taxon>
        <taxon>Fungi incertae sedis</taxon>
        <taxon>Mucoromycota</taxon>
        <taxon>Glomeromycotina</taxon>
        <taxon>Glomeromycetes</taxon>
        <taxon>Diversisporales</taxon>
        <taxon>Gigasporaceae</taxon>
        <taxon>Gigaspora</taxon>
    </lineage>
</organism>
<gene>
    <name evidence="2" type="ORF">GMARGA_LOCUS33443</name>
</gene>
<reference evidence="2 3" key="1">
    <citation type="submission" date="2021-06" db="EMBL/GenBank/DDBJ databases">
        <authorList>
            <person name="Kallberg Y."/>
            <person name="Tangrot J."/>
            <person name="Rosling A."/>
        </authorList>
    </citation>
    <scope>NUCLEOTIDE SEQUENCE [LARGE SCALE GENOMIC DNA]</scope>
    <source>
        <strain evidence="2 3">120-4 pot B 10/14</strain>
    </source>
</reference>
<keyword evidence="1" id="KW-0812">Transmembrane</keyword>
<evidence type="ECO:0000313" key="2">
    <source>
        <dbReference type="EMBL" id="CAG8837327.1"/>
    </source>
</evidence>
<keyword evidence="3" id="KW-1185">Reference proteome</keyword>
<dbReference type="EMBL" id="CAJVQB010055625">
    <property type="protein sequence ID" value="CAG8837327.1"/>
    <property type="molecule type" value="Genomic_DNA"/>
</dbReference>
<sequence>MIISICIIRKAYVRHVQNNTLYESLPNYETDENVNNINEQTFTNCTDMGRLVVSAIILIIWMLLAIICQDSIELRLRYIIWPVVWVCAYKVYPIINLLVIISIN</sequence>
<protein>
    <submittedName>
        <fullName evidence="2">37877_t:CDS:1</fullName>
    </submittedName>
</protein>
<evidence type="ECO:0000313" key="3">
    <source>
        <dbReference type="Proteomes" id="UP000789901"/>
    </source>
</evidence>
<keyword evidence="1" id="KW-0472">Membrane</keyword>
<feature type="transmembrane region" description="Helical" evidence="1">
    <location>
        <begin position="48"/>
        <end position="67"/>
    </location>
</feature>
<dbReference type="Proteomes" id="UP000789901">
    <property type="component" value="Unassembled WGS sequence"/>
</dbReference>
<proteinExistence type="predicted"/>
<feature type="non-terminal residue" evidence="2">
    <location>
        <position position="104"/>
    </location>
</feature>
<name>A0ABN7WP85_GIGMA</name>
<feature type="transmembrane region" description="Helical" evidence="1">
    <location>
        <begin position="79"/>
        <end position="103"/>
    </location>
</feature>
<evidence type="ECO:0000256" key="1">
    <source>
        <dbReference type="SAM" id="Phobius"/>
    </source>
</evidence>
<accession>A0ABN7WP85</accession>
<keyword evidence="1" id="KW-1133">Transmembrane helix</keyword>
<comment type="caution">
    <text evidence="2">The sequence shown here is derived from an EMBL/GenBank/DDBJ whole genome shotgun (WGS) entry which is preliminary data.</text>
</comment>